<dbReference type="RefSeq" id="WP_008472116.1">
    <property type="nucleotide sequence ID" value="NZ_AYZO01000023.1"/>
</dbReference>
<dbReference type="EC" id="3.1.3.-" evidence="1"/>
<dbReference type="AlphaFoldDB" id="I7LC74"/>
<protein>
    <submittedName>
        <fullName evidence="2">Cof-like hydrolase</fullName>
    </submittedName>
    <submittedName>
        <fullName evidence="1">Phosphatase YidA</fullName>
        <ecNumber evidence="1">3.1.3.-</ecNumber>
    </submittedName>
</protein>
<accession>I7LC74</accession>
<dbReference type="Gene3D" id="3.30.1240.10">
    <property type="match status" value="1"/>
</dbReference>
<dbReference type="PANTHER" id="PTHR10000:SF8">
    <property type="entry name" value="HAD SUPERFAMILY HYDROLASE-LIKE, TYPE 3"/>
    <property type="match status" value="1"/>
</dbReference>
<keyword evidence="4" id="KW-1185">Reference proteome</keyword>
<organism evidence="1 3">
    <name type="scientific">Lactobacillus gigeriorum DSM 23908 = CRBIP 24.85</name>
    <dbReference type="NCBI Taxonomy" id="1423751"/>
    <lineage>
        <taxon>Bacteria</taxon>
        <taxon>Bacillati</taxon>
        <taxon>Bacillota</taxon>
        <taxon>Bacilli</taxon>
        <taxon>Lactobacillales</taxon>
        <taxon>Lactobacillaceae</taxon>
        <taxon>Lactobacillus</taxon>
    </lineage>
</organism>
<dbReference type="CDD" id="cd07516">
    <property type="entry name" value="HAD_Pase"/>
    <property type="match status" value="1"/>
</dbReference>
<dbReference type="GO" id="GO:0016791">
    <property type="term" value="F:phosphatase activity"/>
    <property type="evidence" value="ECO:0007669"/>
    <property type="project" value="TreeGrafter"/>
</dbReference>
<dbReference type="InterPro" id="IPR006379">
    <property type="entry name" value="HAD-SF_hydro_IIB"/>
</dbReference>
<dbReference type="EMBL" id="CAKC01000004">
    <property type="protein sequence ID" value="CCI86241.1"/>
    <property type="molecule type" value="Genomic_DNA"/>
</dbReference>
<evidence type="ECO:0000313" key="2">
    <source>
        <dbReference type="EMBL" id="KRN11305.1"/>
    </source>
</evidence>
<keyword evidence="1" id="KW-0378">Hydrolase</keyword>
<dbReference type="Proteomes" id="UP000051521">
    <property type="component" value="Unassembled WGS sequence"/>
</dbReference>
<evidence type="ECO:0000313" key="4">
    <source>
        <dbReference type="Proteomes" id="UP000051521"/>
    </source>
</evidence>
<dbReference type="STRING" id="1423751.FC38_GL000828"/>
<name>I7LC74_9LACO</name>
<sequence length="263" mass="29545">MKQIKLVATDLDGTLLGSDRKISENTKQVLQQLIKQGVKVVPLSGRPRSSIKEVFPGIDLEYLIGYNGGLIQKMDGTIIHQSIFSEEQIDFLLSLNHPFAKGPYLLGANHFYLPKKVSKFQRELCETMWKMKSRQLTPADHYKIIKCEYHGPRIFGAHFFKVIKPQLEPYFDVTSSGGWTLEMTNHDATKGNALEILRKKLGLDPSEVVVFGDNLNDVSAFRVPGITKVAMGNAIDEIKDLADDVTLTNDQDGVAEFLKQYCN</sequence>
<dbReference type="OrthoDB" id="9790031at2"/>
<dbReference type="NCBIfam" id="TIGR00099">
    <property type="entry name" value="Cof-subfamily"/>
    <property type="match status" value="1"/>
</dbReference>
<dbReference type="SFLD" id="SFLDS00003">
    <property type="entry name" value="Haloacid_Dehalogenase"/>
    <property type="match status" value="1"/>
</dbReference>
<dbReference type="InterPro" id="IPR000150">
    <property type="entry name" value="Cof"/>
</dbReference>
<dbReference type="Proteomes" id="UP000009326">
    <property type="component" value="Unassembled WGS sequence"/>
</dbReference>
<dbReference type="InterPro" id="IPR023214">
    <property type="entry name" value="HAD_sf"/>
</dbReference>
<evidence type="ECO:0000313" key="3">
    <source>
        <dbReference type="Proteomes" id="UP000009326"/>
    </source>
</evidence>
<dbReference type="SFLD" id="SFLDG01140">
    <property type="entry name" value="C2.B:_Phosphomannomutase_and_P"/>
    <property type="match status" value="1"/>
</dbReference>
<proteinExistence type="predicted"/>
<evidence type="ECO:0000313" key="1">
    <source>
        <dbReference type="EMBL" id="CCI86241.1"/>
    </source>
</evidence>
<reference evidence="2 4" key="2">
    <citation type="journal article" date="2015" name="Genome Announc.">
        <title>Expanding the biotechnology potential of lactobacilli through comparative genomics of 213 strains and associated genera.</title>
        <authorList>
            <person name="Sun Z."/>
            <person name="Harris H.M."/>
            <person name="McCann A."/>
            <person name="Guo C."/>
            <person name="Argimon S."/>
            <person name="Zhang W."/>
            <person name="Yang X."/>
            <person name="Jeffery I.B."/>
            <person name="Cooney J.C."/>
            <person name="Kagawa T.F."/>
            <person name="Liu W."/>
            <person name="Song Y."/>
            <person name="Salvetti E."/>
            <person name="Wrobel A."/>
            <person name="Rasinkangas P."/>
            <person name="Parkhill J."/>
            <person name="Rea M.C."/>
            <person name="O'Sullivan O."/>
            <person name="Ritari J."/>
            <person name="Douillard F.P."/>
            <person name="Paul Ross R."/>
            <person name="Yang R."/>
            <person name="Briner A.E."/>
            <person name="Felis G.E."/>
            <person name="de Vos W.M."/>
            <person name="Barrangou R."/>
            <person name="Klaenhammer T.R."/>
            <person name="Caufield P.W."/>
            <person name="Cui Y."/>
            <person name="Zhang H."/>
            <person name="O'Toole P.W."/>
        </authorList>
    </citation>
    <scope>NUCLEOTIDE SEQUENCE [LARGE SCALE GENOMIC DNA]</scope>
    <source>
        <strain evidence="2 4">DSM 23908</strain>
    </source>
</reference>
<reference evidence="1 3" key="1">
    <citation type="submission" date="2012-06" db="EMBL/GenBank/DDBJ databases">
        <title>Draft genome sequence of Lactobacillus gigeriorum CRBIP 24.85T, isolated from chicken crop.</title>
        <authorList>
            <person name="Cousin S."/>
            <person name="Ma L."/>
            <person name="Creno S."/>
            <person name="Clermont D."/>
            <person name="Loux V."/>
            <person name="Bizet C."/>
            <person name="Bouchier C."/>
        </authorList>
    </citation>
    <scope>NUCLEOTIDE SEQUENCE [LARGE SCALE GENOMIC DNA]</scope>
    <source>
        <strain evidence="3">CRBIP 24.85T</strain>
        <strain evidence="1">Type strain: CRBIP 24.85</strain>
    </source>
</reference>
<dbReference type="Pfam" id="PF08282">
    <property type="entry name" value="Hydrolase_3"/>
    <property type="match status" value="1"/>
</dbReference>
<dbReference type="PATRIC" id="fig|1423751.3.peg.856"/>
<dbReference type="PANTHER" id="PTHR10000">
    <property type="entry name" value="PHOSPHOSERINE PHOSPHATASE"/>
    <property type="match status" value="1"/>
</dbReference>
<dbReference type="SUPFAM" id="SSF56784">
    <property type="entry name" value="HAD-like"/>
    <property type="match status" value="1"/>
</dbReference>
<dbReference type="NCBIfam" id="TIGR01484">
    <property type="entry name" value="HAD-SF-IIB"/>
    <property type="match status" value="1"/>
</dbReference>
<comment type="caution">
    <text evidence="1">The sequence shown here is derived from an EMBL/GenBank/DDBJ whole genome shotgun (WGS) entry which is preliminary data.</text>
</comment>
<dbReference type="InterPro" id="IPR036412">
    <property type="entry name" value="HAD-like_sf"/>
</dbReference>
<dbReference type="GO" id="GO:0000287">
    <property type="term" value="F:magnesium ion binding"/>
    <property type="evidence" value="ECO:0007669"/>
    <property type="project" value="TreeGrafter"/>
</dbReference>
<dbReference type="Gene3D" id="3.40.50.1000">
    <property type="entry name" value="HAD superfamily/HAD-like"/>
    <property type="match status" value="1"/>
</dbReference>
<dbReference type="EMBL" id="AYZO01000023">
    <property type="protein sequence ID" value="KRN11305.1"/>
    <property type="molecule type" value="Genomic_DNA"/>
</dbReference>
<gene>
    <name evidence="1" type="ORF">BN52_05770</name>
    <name evidence="2" type="ORF">FC38_GL000828</name>
</gene>
<dbReference type="GO" id="GO:0005829">
    <property type="term" value="C:cytosol"/>
    <property type="evidence" value="ECO:0007669"/>
    <property type="project" value="TreeGrafter"/>
</dbReference>